<evidence type="ECO:0000313" key="2">
    <source>
        <dbReference type="EMBL" id="OCH87817.1"/>
    </source>
</evidence>
<dbReference type="EMBL" id="KV722472">
    <property type="protein sequence ID" value="OCH87817.1"/>
    <property type="molecule type" value="Genomic_DNA"/>
</dbReference>
<accession>A0A8E2AW88</accession>
<proteinExistence type="predicted"/>
<gene>
    <name evidence="2" type="ORF">OBBRIDRAFT_131907</name>
</gene>
<name>A0A8E2AW88_9APHY</name>
<organism evidence="2 3">
    <name type="scientific">Obba rivulosa</name>
    <dbReference type="NCBI Taxonomy" id="1052685"/>
    <lineage>
        <taxon>Eukaryota</taxon>
        <taxon>Fungi</taxon>
        <taxon>Dikarya</taxon>
        <taxon>Basidiomycota</taxon>
        <taxon>Agaricomycotina</taxon>
        <taxon>Agaricomycetes</taxon>
        <taxon>Polyporales</taxon>
        <taxon>Gelatoporiaceae</taxon>
        <taxon>Obba</taxon>
    </lineage>
</organism>
<sequence>MSRNRMHTHDWKTHRASRQKLKQDHGRSQRLSRLGLNFGPTKDTCALNLHAERATNELCCPGESCISLHQGMLLLLAWLILWHTTACRRSNGPSSPPGLVTP</sequence>
<dbReference type="Proteomes" id="UP000250043">
    <property type="component" value="Unassembled WGS sequence"/>
</dbReference>
<evidence type="ECO:0000256" key="1">
    <source>
        <dbReference type="SAM" id="MobiDB-lite"/>
    </source>
</evidence>
<keyword evidence="3" id="KW-1185">Reference proteome</keyword>
<protein>
    <submittedName>
        <fullName evidence="2">Uncharacterized protein</fullName>
    </submittedName>
</protein>
<evidence type="ECO:0000313" key="3">
    <source>
        <dbReference type="Proteomes" id="UP000250043"/>
    </source>
</evidence>
<feature type="region of interest" description="Disordered" evidence="1">
    <location>
        <begin position="1"/>
        <end position="35"/>
    </location>
</feature>
<dbReference type="AlphaFoldDB" id="A0A8E2AW88"/>
<reference evidence="2 3" key="1">
    <citation type="submission" date="2016-07" db="EMBL/GenBank/DDBJ databases">
        <title>Draft genome of the white-rot fungus Obba rivulosa 3A-2.</title>
        <authorList>
            <consortium name="DOE Joint Genome Institute"/>
            <person name="Miettinen O."/>
            <person name="Riley R."/>
            <person name="Acob R."/>
            <person name="Barry K."/>
            <person name="Cullen D."/>
            <person name="De Vries R."/>
            <person name="Hainaut M."/>
            <person name="Hatakka A."/>
            <person name="Henrissat B."/>
            <person name="Hilden K."/>
            <person name="Kuo R."/>
            <person name="Labutti K."/>
            <person name="Lipzen A."/>
            <person name="Makela M.R."/>
            <person name="Sandor L."/>
            <person name="Spatafora J.W."/>
            <person name="Grigoriev I.V."/>
            <person name="Hibbett D.S."/>
        </authorList>
    </citation>
    <scope>NUCLEOTIDE SEQUENCE [LARGE SCALE GENOMIC DNA]</scope>
    <source>
        <strain evidence="2 3">3A-2</strain>
    </source>
</reference>